<dbReference type="EMBL" id="VTEU01000001">
    <property type="protein sequence ID" value="TYS60992.1"/>
    <property type="molecule type" value="Genomic_DNA"/>
</dbReference>
<dbReference type="Pfam" id="PF08858">
    <property type="entry name" value="IDEAL"/>
    <property type="match status" value="1"/>
</dbReference>
<evidence type="ECO:0000313" key="4">
    <source>
        <dbReference type="EMBL" id="TYS73764.1"/>
    </source>
</evidence>
<dbReference type="InterPro" id="IPR014957">
    <property type="entry name" value="IDEAL_dom"/>
</dbReference>
<dbReference type="InterPro" id="IPR027393">
    <property type="entry name" value="Virus_scaffolding_prot_C"/>
</dbReference>
<dbReference type="Proteomes" id="UP000195573">
    <property type="component" value="Chromosome"/>
</dbReference>
<evidence type="ECO:0000313" key="6">
    <source>
        <dbReference type="Proteomes" id="UP000323393"/>
    </source>
</evidence>
<dbReference type="EMBL" id="CP020880">
    <property type="protein sequence ID" value="ART75711.1"/>
    <property type="molecule type" value="Genomic_DNA"/>
</dbReference>
<feature type="domain" description="IDEAL" evidence="1">
    <location>
        <begin position="34"/>
        <end position="70"/>
    </location>
</feature>
<dbReference type="KEGG" id="bhk:B4U37_06575"/>
<dbReference type="AlphaFoldDB" id="A0A1Y0CK99"/>
<dbReference type="SMART" id="SM00914">
    <property type="entry name" value="IDEAL"/>
    <property type="match status" value="1"/>
</dbReference>
<organism evidence="3 6">
    <name type="scientific">Sutcliffiella horikoshii</name>
    <dbReference type="NCBI Taxonomy" id="79883"/>
    <lineage>
        <taxon>Bacteria</taxon>
        <taxon>Bacillati</taxon>
        <taxon>Bacillota</taxon>
        <taxon>Bacilli</taxon>
        <taxon>Bacillales</taxon>
        <taxon>Bacillaceae</taxon>
        <taxon>Sutcliffiella</taxon>
    </lineage>
</organism>
<keyword evidence="5" id="KW-1185">Reference proteome</keyword>
<evidence type="ECO:0000313" key="5">
    <source>
        <dbReference type="Proteomes" id="UP000195573"/>
    </source>
</evidence>
<sequence length="81" mass="9533">MKNEKSYTELMKAKKMNKKVSVEAYMMNVYVQMIIDESLFHYHKNLLQEKIDSALDANDPSLFHLLSARYKKFLNDWGVSA</sequence>
<accession>A0A1Y0CK99</accession>
<reference evidence="2 5" key="1">
    <citation type="submission" date="2017-04" db="EMBL/GenBank/DDBJ databases">
        <title>Complete Genome Sequence of the Bacillus horikoshii 20a strain from Cuatro Cienegas, Coahuila, Mexico.</title>
        <authorList>
            <person name="Zarza E."/>
            <person name="Alcaraz L.D."/>
            <person name="Aguilar-Salinas B."/>
            <person name="Islas A."/>
            <person name="Olmedo-Alvarez G."/>
        </authorList>
    </citation>
    <scope>NUCLEOTIDE SEQUENCE [LARGE SCALE GENOMIC DNA]</scope>
    <source>
        <strain evidence="2 5">20a</strain>
    </source>
</reference>
<gene>
    <name evidence="2" type="ORF">B4U37_06575</name>
    <name evidence="3" type="ORF">FZC74_01575</name>
    <name evidence="4" type="ORF">FZC75_05410</name>
</gene>
<reference evidence="6 7" key="2">
    <citation type="submission" date="2019-08" db="EMBL/GenBank/DDBJ databases">
        <title>Bacillus genomes from the desert of Cuatro Cienegas, Coahuila.</title>
        <authorList>
            <person name="Olmedo-Alvarez G."/>
        </authorList>
    </citation>
    <scope>NUCLEOTIDE SEQUENCE [LARGE SCALE GENOMIC DNA]</scope>
    <source>
        <strain evidence="3 6">CH88_3T</strain>
        <strain evidence="4 7">CH98b_3T</strain>
    </source>
</reference>
<evidence type="ECO:0000313" key="3">
    <source>
        <dbReference type="EMBL" id="TYS60992.1"/>
    </source>
</evidence>
<name>A0A1Y0CK99_9BACI</name>
<dbReference type="Proteomes" id="UP000324517">
    <property type="component" value="Unassembled WGS sequence"/>
</dbReference>
<dbReference type="GeneID" id="96738088"/>
<dbReference type="RefSeq" id="WP_088017583.1">
    <property type="nucleotide sequence ID" value="NZ_CP020880.1"/>
</dbReference>
<dbReference type="OrthoDB" id="2989967at2"/>
<evidence type="ECO:0000313" key="7">
    <source>
        <dbReference type="Proteomes" id="UP000324517"/>
    </source>
</evidence>
<dbReference type="Proteomes" id="UP000323393">
    <property type="component" value="Unassembled WGS sequence"/>
</dbReference>
<dbReference type="EMBL" id="VTET01000002">
    <property type="protein sequence ID" value="TYS73764.1"/>
    <property type="molecule type" value="Genomic_DNA"/>
</dbReference>
<evidence type="ECO:0000313" key="2">
    <source>
        <dbReference type="EMBL" id="ART75711.1"/>
    </source>
</evidence>
<dbReference type="Gene3D" id="4.10.810.10">
    <property type="entry name" value="Virus Scaffolding Protein, Chain A"/>
    <property type="match status" value="1"/>
</dbReference>
<proteinExistence type="predicted"/>
<evidence type="ECO:0000259" key="1">
    <source>
        <dbReference type="SMART" id="SM00914"/>
    </source>
</evidence>
<protein>
    <submittedName>
        <fullName evidence="3">IDEAL domain-containing protein</fullName>
    </submittedName>
</protein>